<evidence type="ECO:0000259" key="1">
    <source>
        <dbReference type="Pfam" id="PF06985"/>
    </source>
</evidence>
<dbReference type="PANTHER" id="PTHR33112:SF1">
    <property type="entry name" value="HETEROKARYON INCOMPATIBILITY DOMAIN-CONTAINING PROTEIN"/>
    <property type="match status" value="1"/>
</dbReference>
<dbReference type="Pfam" id="PF06985">
    <property type="entry name" value="HET"/>
    <property type="match status" value="1"/>
</dbReference>
<organism evidence="2 3">
    <name type="scientific">Periconia macrospinosa</name>
    <dbReference type="NCBI Taxonomy" id="97972"/>
    <lineage>
        <taxon>Eukaryota</taxon>
        <taxon>Fungi</taxon>
        <taxon>Dikarya</taxon>
        <taxon>Ascomycota</taxon>
        <taxon>Pezizomycotina</taxon>
        <taxon>Dothideomycetes</taxon>
        <taxon>Pleosporomycetidae</taxon>
        <taxon>Pleosporales</taxon>
        <taxon>Massarineae</taxon>
        <taxon>Periconiaceae</taxon>
        <taxon>Periconia</taxon>
    </lineage>
</organism>
<evidence type="ECO:0000313" key="3">
    <source>
        <dbReference type="Proteomes" id="UP000244855"/>
    </source>
</evidence>
<reference evidence="2 3" key="1">
    <citation type="journal article" date="2018" name="Sci. Rep.">
        <title>Comparative genomics provides insights into the lifestyle and reveals functional heterogeneity of dark septate endophytic fungi.</title>
        <authorList>
            <person name="Knapp D.G."/>
            <person name="Nemeth J.B."/>
            <person name="Barry K."/>
            <person name="Hainaut M."/>
            <person name="Henrissat B."/>
            <person name="Johnson J."/>
            <person name="Kuo A."/>
            <person name="Lim J.H.P."/>
            <person name="Lipzen A."/>
            <person name="Nolan M."/>
            <person name="Ohm R.A."/>
            <person name="Tamas L."/>
            <person name="Grigoriev I.V."/>
            <person name="Spatafora J.W."/>
            <person name="Nagy L.G."/>
            <person name="Kovacs G.M."/>
        </authorList>
    </citation>
    <scope>NUCLEOTIDE SEQUENCE [LARGE SCALE GENOMIC DNA]</scope>
    <source>
        <strain evidence="2 3">DSE2036</strain>
    </source>
</reference>
<dbReference type="AlphaFoldDB" id="A0A2V1DFX7"/>
<dbReference type="PANTHER" id="PTHR33112">
    <property type="entry name" value="DOMAIN PROTEIN, PUTATIVE-RELATED"/>
    <property type="match status" value="1"/>
</dbReference>
<accession>A0A2V1DFX7</accession>
<protein>
    <submittedName>
        <fullName evidence="2">HET-domain-containing protein</fullName>
    </submittedName>
</protein>
<dbReference type="Proteomes" id="UP000244855">
    <property type="component" value="Unassembled WGS sequence"/>
</dbReference>
<proteinExistence type="predicted"/>
<dbReference type="OrthoDB" id="5428863at2759"/>
<evidence type="ECO:0000313" key="2">
    <source>
        <dbReference type="EMBL" id="PVH96099.1"/>
    </source>
</evidence>
<name>A0A2V1DFX7_9PLEO</name>
<dbReference type="InterPro" id="IPR010730">
    <property type="entry name" value="HET"/>
</dbReference>
<sequence length="686" mass="77591">MESAIRESRPRQGQRETRASDLCKRCETIDLDAVFRSRQSTNKGKPLRTLGPTTYWSTRSCSFCRLLFQILPVDRRGSRDLKLRSFSSKRIPARGWQAIDVTMLAINTDTPFILKQDSSTSGIRLIEPNVRPGVIRGWLNYCQNNHSVACGVMPLSWKPAASLVSKIPSFRMIDCETRRIVKGFDTKYVALSYVWGSSTSSGFSLELPSMLPETIEDAIAITRLLGLRYLWIDRYCIDQSNPAEKKEQVDQMDLIYSRAYLTVVAAAGEDPSYGLPGVKNRRRKTQPYAMVQGQMLISALPDPVKAIQQSKWYRRGWTYQEGILSPRRLVFTDSQLYFECSGMYCCEALNLPLRSLHTKNGECFQAKYCNKINIGMFPRGLGTSAWEIVHRIEEYSRREMGKSSDILKGISGILQAFARSRKRILHCAGVPMIPAAPPPSPSSMRWSPRAGLCGGLCWGVTSPTDRREGFPSWSWTGWGDTKLGLAGPPTATTSTDPTHTSIKWEIREDQWPSLVHNENLWISIPLDSGRSMDLEAFDRLYDDVATEVPNTLNIATWTFRVRVCGLSNSVFGEQPQYEAIVVLEDKGSCMWTFSPTGRTPISPSTEYLGIPLCHTADGELRRELYVLVIQKVDNAVYERIGFGRMNGDIKTVFQHFGMVTEEDPPLVTFWSPLPKPSMEWREFTLR</sequence>
<gene>
    <name evidence="2" type="ORF">DM02DRAFT_570103</name>
</gene>
<keyword evidence="3" id="KW-1185">Reference proteome</keyword>
<dbReference type="STRING" id="97972.A0A2V1DFX7"/>
<feature type="domain" description="Heterokaryon incompatibility" evidence="1">
    <location>
        <begin position="188"/>
        <end position="321"/>
    </location>
</feature>
<dbReference type="EMBL" id="KZ805474">
    <property type="protein sequence ID" value="PVH96099.1"/>
    <property type="molecule type" value="Genomic_DNA"/>
</dbReference>